<dbReference type="InterPro" id="IPR000157">
    <property type="entry name" value="TIR_dom"/>
</dbReference>
<keyword evidence="1" id="KW-0520">NAD</keyword>
<proteinExistence type="predicted"/>
<dbReference type="PANTHER" id="PTHR32009">
    <property type="entry name" value="TMV RESISTANCE PROTEIN N-LIKE"/>
    <property type="match status" value="1"/>
</dbReference>
<dbReference type="PANTHER" id="PTHR32009:SF159">
    <property type="entry name" value="TIR DOMAIN-CONTAINING PROTEIN"/>
    <property type="match status" value="1"/>
</dbReference>
<organism evidence="3 4">
    <name type="scientific">Stylosanthes scabra</name>
    <dbReference type="NCBI Taxonomy" id="79078"/>
    <lineage>
        <taxon>Eukaryota</taxon>
        <taxon>Viridiplantae</taxon>
        <taxon>Streptophyta</taxon>
        <taxon>Embryophyta</taxon>
        <taxon>Tracheophyta</taxon>
        <taxon>Spermatophyta</taxon>
        <taxon>Magnoliopsida</taxon>
        <taxon>eudicotyledons</taxon>
        <taxon>Gunneridae</taxon>
        <taxon>Pentapetalae</taxon>
        <taxon>rosids</taxon>
        <taxon>fabids</taxon>
        <taxon>Fabales</taxon>
        <taxon>Fabaceae</taxon>
        <taxon>Papilionoideae</taxon>
        <taxon>50 kb inversion clade</taxon>
        <taxon>dalbergioids sensu lato</taxon>
        <taxon>Dalbergieae</taxon>
        <taxon>Pterocarpus clade</taxon>
        <taxon>Stylosanthes</taxon>
    </lineage>
</organism>
<feature type="domain" description="TIR" evidence="2">
    <location>
        <begin position="17"/>
        <end position="180"/>
    </location>
</feature>
<evidence type="ECO:0000313" key="4">
    <source>
        <dbReference type="Proteomes" id="UP001341840"/>
    </source>
</evidence>
<dbReference type="InterPro" id="IPR035897">
    <property type="entry name" value="Toll_tir_struct_dom_sf"/>
</dbReference>
<dbReference type="SUPFAM" id="SSF52200">
    <property type="entry name" value="Toll/Interleukin receptor TIR domain"/>
    <property type="match status" value="1"/>
</dbReference>
<dbReference type="Gene3D" id="3.40.50.10140">
    <property type="entry name" value="Toll/interleukin-1 receptor homology (TIR) domain"/>
    <property type="match status" value="1"/>
</dbReference>
<evidence type="ECO:0000259" key="2">
    <source>
        <dbReference type="PROSITE" id="PS50104"/>
    </source>
</evidence>
<dbReference type="EMBL" id="JASCZI010211686">
    <property type="protein sequence ID" value="MED6195883.1"/>
    <property type="molecule type" value="Genomic_DNA"/>
</dbReference>
<sequence>MALLPFRSSFPNATHHHEYDMFISFRGEDTRNGFTSHLHSTLRKNHIETFIDYRIKKGGAIWDKLVDAVRDSKLFLVIFSENYASSKWCLRELVEIMECKKKKEQHVIVISVFYRIEPTHVRNQTGTYHTAFARHEGSSEDRCHVQQWRTALTQAANLSGLIPLRSSPVKIILFCLDFDFNFDRGVVLTRLVSQSWFAWQISLN</sequence>
<gene>
    <name evidence="3" type="ORF">PIB30_042131</name>
</gene>
<accession>A0ABU6XG21</accession>
<evidence type="ECO:0000256" key="1">
    <source>
        <dbReference type="ARBA" id="ARBA00023027"/>
    </source>
</evidence>
<protein>
    <recommendedName>
        <fullName evidence="2">TIR domain-containing protein</fullName>
    </recommendedName>
</protein>
<comment type="caution">
    <text evidence="3">The sequence shown here is derived from an EMBL/GenBank/DDBJ whole genome shotgun (WGS) entry which is preliminary data.</text>
</comment>
<dbReference type="SMART" id="SM00255">
    <property type="entry name" value="TIR"/>
    <property type="match status" value="1"/>
</dbReference>
<dbReference type="Pfam" id="PF01582">
    <property type="entry name" value="TIR"/>
    <property type="match status" value="1"/>
</dbReference>
<reference evidence="3 4" key="1">
    <citation type="journal article" date="2023" name="Plants (Basel)">
        <title>Bridging the Gap: Combining Genomics and Transcriptomics Approaches to Understand Stylosanthes scabra, an Orphan Legume from the Brazilian Caatinga.</title>
        <authorList>
            <person name="Ferreira-Neto J.R.C."/>
            <person name="da Silva M.D."/>
            <person name="Binneck E."/>
            <person name="de Melo N.F."/>
            <person name="da Silva R.H."/>
            <person name="de Melo A.L.T.M."/>
            <person name="Pandolfi V."/>
            <person name="Bustamante F.O."/>
            <person name="Brasileiro-Vidal A.C."/>
            <person name="Benko-Iseppon A.M."/>
        </authorList>
    </citation>
    <scope>NUCLEOTIDE SEQUENCE [LARGE SCALE GENOMIC DNA]</scope>
    <source>
        <tissue evidence="3">Leaves</tissue>
    </source>
</reference>
<evidence type="ECO:0000313" key="3">
    <source>
        <dbReference type="EMBL" id="MED6195883.1"/>
    </source>
</evidence>
<dbReference type="PROSITE" id="PS50104">
    <property type="entry name" value="TIR"/>
    <property type="match status" value="1"/>
</dbReference>
<name>A0ABU6XG21_9FABA</name>
<dbReference type="Proteomes" id="UP001341840">
    <property type="component" value="Unassembled WGS sequence"/>
</dbReference>
<keyword evidence="4" id="KW-1185">Reference proteome</keyword>